<dbReference type="EMBL" id="JWZX01001570">
    <property type="protein sequence ID" value="KOO33230.1"/>
    <property type="molecule type" value="Genomic_DNA"/>
</dbReference>
<dbReference type="PANTHER" id="PTHR22997">
    <property type="entry name" value="PIH1 DOMAIN-CONTAINING PROTEIN 1"/>
    <property type="match status" value="1"/>
</dbReference>
<evidence type="ECO:0000256" key="1">
    <source>
        <dbReference type="ARBA" id="ARBA00008511"/>
    </source>
</evidence>
<name>A0A0M0K339_9EUKA</name>
<evidence type="ECO:0000313" key="4">
    <source>
        <dbReference type="Proteomes" id="UP000037460"/>
    </source>
</evidence>
<accession>A0A0M0K339</accession>
<dbReference type="InterPro" id="IPR008978">
    <property type="entry name" value="HSP20-like_chaperone"/>
</dbReference>
<dbReference type="Gene3D" id="2.60.40.790">
    <property type="match status" value="1"/>
</dbReference>
<protein>
    <recommendedName>
        <fullName evidence="2">PIH1D1/2/3 CS-like domain-containing protein</fullName>
    </recommendedName>
</protein>
<comment type="similarity">
    <text evidence="1">Belongs to the PIH1 family.</text>
</comment>
<dbReference type="InterPro" id="IPR041442">
    <property type="entry name" value="PIH1D1/2/3_CS-like"/>
</dbReference>
<reference evidence="4" key="1">
    <citation type="journal article" date="2015" name="PLoS Genet.">
        <title>Genome Sequence and Transcriptome Analyses of Chrysochromulina tobin: Metabolic Tools for Enhanced Algal Fitness in the Prominent Order Prymnesiales (Haptophyceae).</title>
        <authorList>
            <person name="Hovde B.T."/>
            <person name="Deodato C.R."/>
            <person name="Hunsperger H.M."/>
            <person name="Ryken S.A."/>
            <person name="Yost W."/>
            <person name="Jha R.K."/>
            <person name="Patterson J."/>
            <person name="Monnat R.J. Jr."/>
            <person name="Barlow S.B."/>
            <person name="Starkenburg S.R."/>
            <person name="Cattolico R.A."/>
        </authorList>
    </citation>
    <scope>NUCLEOTIDE SEQUENCE</scope>
    <source>
        <strain evidence="4">CCMP291</strain>
    </source>
</reference>
<evidence type="ECO:0000313" key="3">
    <source>
        <dbReference type="EMBL" id="KOO33230.1"/>
    </source>
</evidence>
<dbReference type="InterPro" id="IPR050734">
    <property type="entry name" value="PIH1/Kintoun_subfamily"/>
</dbReference>
<feature type="domain" description="PIH1D1/2/3 CS-like" evidence="2">
    <location>
        <begin position="16"/>
        <end position="78"/>
    </location>
</feature>
<sequence length="133" mass="14442">MPTPPQHSVTVSDDSVCVRVELPLVNKAGEVDLNISPERLHLIVGDVELDMALPHKVKDEEAAAKFDKKAHVLTLTMPRASVPSVISDSVDAKFEPRRLAMTFRSEPISGAAPHTHKLELQLAGTVNVDGCRC</sequence>
<dbReference type="Pfam" id="PF18201">
    <property type="entry name" value="PIH1_CS"/>
    <property type="match status" value="1"/>
</dbReference>
<dbReference type="GO" id="GO:0005737">
    <property type="term" value="C:cytoplasm"/>
    <property type="evidence" value="ECO:0007669"/>
    <property type="project" value="TreeGrafter"/>
</dbReference>
<keyword evidence="4" id="KW-1185">Reference proteome</keyword>
<comment type="caution">
    <text evidence="3">The sequence shown here is derived from an EMBL/GenBank/DDBJ whole genome shotgun (WGS) entry which is preliminary data.</text>
</comment>
<gene>
    <name evidence="3" type="ORF">Ctob_008916</name>
</gene>
<dbReference type="PANTHER" id="PTHR22997:SF0">
    <property type="entry name" value="PIH1 DOMAIN-CONTAINING PROTEIN 1"/>
    <property type="match status" value="1"/>
</dbReference>
<organism evidence="3 4">
    <name type="scientific">Chrysochromulina tobinii</name>
    <dbReference type="NCBI Taxonomy" id="1460289"/>
    <lineage>
        <taxon>Eukaryota</taxon>
        <taxon>Haptista</taxon>
        <taxon>Haptophyta</taxon>
        <taxon>Prymnesiophyceae</taxon>
        <taxon>Prymnesiales</taxon>
        <taxon>Chrysochromulinaceae</taxon>
        <taxon>Chrysochromulina</taxon>
    </lineage>
</organism>
<evidence type="ECO:0000259" key="2">
    <source>
        <dbReference type="Pfam" id="PF18201"/>
    </source>
</evidence>
<dbReference type="AlphaFoldDB" id="A0A0M0K339"/>
<dbReference type="CDD" id="cd00298">
    <property type="entry name" value="ACD_sHsps_p23-like"/>
    <property type="match status" value="1"/>
</dbReference>
<proteinExistence type="inferred from homology"/>
<dbReference type="Proteomes" id="UP000037460">
    <property type="component" value="Unassembled WGS sequence"/>
</dbReference>